<reference evidence="3" key="1">
    <citation type="submission" date="2017-09" db="EMBL/GenBank/DDBJ databases">
        <title>Depth-based differentiation of microbial function through sediment-hosted aquifers and enrichment of novel symbionts in the deep terrestrial subsurface.</title>
        <authorList>
            <person name="Probst A.J."/>
            <person name="Ladd B."/>
            <person name="Jarett J.K."/>
            <person name="Geller-Mcgrath D.E."/>
            <person name="Sieber C.M.K."/>
            <person name="Emerson J.B."/>
            <person name="Anantharaman K."/>
            <person name="Thomas B.C."/>
            <person name="Malmstrom R."/>
            <person name="Stieglmeier M."/>
            <person name="Klingl A."/>
            <person name="Woyke T."/>
            <person name="Ryan C.M."/>
            <person name="Banfield J.F."/>
        </authorList>
    </citation>
    <scope>NUCLEOTIDE SEQUENCE [LARGE SCALE GENOMIC DNA]</scope>
</reference>
<dbReference type="AlphaFoldDB" id="A0A2M7AY46"/>
<gene>
    <name evidence="2" type="ORF">COS76_00040</name>
</gene>
<dbReference type="PANTHER" id="PTHR21381">
    <property type="entry name" value="ZGC:162297"/>
    <property type="match status" value="1"/>
</dbReference>
<evidence type="ECO:0000256" key="1">
    <source>
        <dbReference type="ARBA" id="ARBA00006007"/>
    </source>
</evidence>
<dbReference type="Proteomes" id="UP000228775">
    <property type="component" value="Unassembled WGS sequence"/>
</dbReference>
<dbReference type="NCBIfam" id="TIGR00259">
    <property type="entry name" value="thylakoid_BtpA"/>
    <property type="match status" value="1"/>
</dbReference>
<evidence type="ECO:0000313" key="2">
    <source>
        <dbReference type="EMBL" id="PIU75561.1"/>
    </source>
</evidence>
<evidence type="ECO:0000313" key="3">
    <source>
        <dbReference type="Proteomes" id="UP000228775"/>
    </source>
</evidence>
<comment type="similarity">
    <text evidence="1">Belongs to the BtpA family.</text>
</comment>
<dbReference type="PIRSF" id="PIRSF005956">
    <property type="entry name" value="BtpA"/>
    <property type="match status" value="1"/>
</dbReference>
<comment type="caution">
    <text evidence="2">The sequence shown here is derived from an EMBL/GenBank/DDBJ whole genome shotgun (WGS) entry which is preliminary data.</text>
</comment>
<dbReference type="SUPFAM" id="SSF51366">
    <property type="entry name" value="Ribulose-phoshate binding barrel"/>
    <property type="match status" value="1"/>
</dbReference>
<sequence length="275" mass="30507">MQYKISKIFDKKNKKIIIGVIHFPPLLGYREFPGFEVCLDNAIEDLQAFEKGGVDAVIIENNYDIPHKIKVGPETVAAMTFLGKEIAKNTKLPLGVSVLWNDFEAALAIAKVIGAKFIRVPAFVDRVKTDYGIAEGNAKEVLVFRKKISAENIALFTDIQVKHAKLLKKRPIEESALEAIKLGSDGLIITGKWTGQAPEIEKLEAVRKAVGDFPIFVGSGADKDNLKSLFKYANGAIVSTSLKRGSAKKSEVNVKNWKQRINKFRVKEIVRVSRV</sequence>
<name>A0A2M7AY46_9BACT</name>
<organism evidence="2 3">
    <name type="scientific">Candidatus Portnoybacteria bacterium CG06_land_8_20_14_3_00_39_12</name>
    <dbReference type="NCBI Taxonomy" id="1974809"/>
    <lineage>
        <taxon>Bacteria</taxon>
        <taxon>Candidatus Portnoyibacteriota</taxon>
    </lineage>
</organism>
<accession>A0A2M7AY46</accession>
<proteinExistence type="inferred from homology"/>
<dbReference type="InterPro" id="IPR011060">
    <property type="entry name" value="RibuloseP-bd_barrel"/>
</dbReference>
<dbReference type="Pfam" id="PF03437">
    <property type="entry name" value="BtpA"/>
    <property type="match status" value="1"/>
</dbReference>
<dbReference type="PANTHER" id="PTHR21381:SF3">
    <property type="entry name" value="SGC REGION PROTEIN SGCQ-RELATED"/>
    <property type="match status" value="1"/>
</dbReference>
<protein>
    <submittedName>
        <fullName evidence="2">Membrane biogenesis protein</fullName>
    </submittedName>
</protein>
<dbReference type="InterPro" id="IPR005137">
    <property type="entry name" value="BtpA"/>
</dbReference>
<dbReference type="EMBL" id="PEVY01000002">
    <property type="protein sequence ID" value="PIU75561.1"/>
    <property type="molecule type" value="Genomic_DNA"/>
</dbReference>